<evidence type="ECO:0000313" key="2">
    <source>
        <dbReference type="EMBL" id="CAI5448245.1"/>
    </source>
</evidence>
<keyword evidence="1" id="KW-0812">Transmembrane</keyword>
<dbReference type="InterPro" id="IPR019428">
    <property type="entry name" value="7TM_GPCR_serpentine_rcpt_Str"/>
</dbReference>
<dbReference type="EMBL" id="CANHGI010000004">
    <property type="protein sequence ID" value="CAI5448245.1"/>
    <property type="molecule type" value="Genomic_DNA"/>
</dbReference>
<feature type="transmembrane region" description="Helical" evidence="1">
    <location>
        <begin position="135"/>
        <end position="157"/>
    </location>
</feature>
<evidence type="ECO:0008006" key="4">
    <source>
        <dbReference type="Google" id="ProtNLM"/>
    </source>
</evidence>
<feature type="transmembrane region" description="Helical" evidence="1">
    <location>
        <begin position="12"/>
        <end position="33"/>
    </location>
</feature>
<dbReference type="GO" id="GO:0042048">
    <property type="term" value="P:olfactory behavior"/>
    <property type="evidence" value="ECO:0007669"/>
    <property type="project" value="TreeGrafter"/>
</dbReference>
<dbReference type="PANTHER" id="PTHR22943:SF248">
    <property type="entry name" value="SEVEN TM RECEPTOR"/>
    <property type="match status" value="1"/>
</dbReference>
<name>A0A9P1IMX6_9PELO</name>
<feature type="transmembrane region" description="Helical" evidence="1">
    <location>
        <begin position="285"/>
        <end position="309"/>
    </location>
</feature>
<dbReference type="OrthoDB" id="2101615at2759"/>
<reference evidence="2" key="1">
    <citation type="submission" date="2022-11" db="EMBL/GenBank/DDBJ databases">
        <authorList>
            <person name="Kikuchi T."/>
        </authorList>
    </citation>
    <scope>NUCLEOTIDE SEQUENCE</scope>
    <source>
        <strain evidence="2">PS1010</strain>
    </source>
</reference>
<feature type="transmembrane region" description="Helical" evidence="1">
    <location>
        <begin position="54"/>
        <end position="77"/>
    </location>
</feature>
<accession>A0A9P1IMX6</accession>
<sequence length="348" mass="40007">MAGDFDSIQETIQKICLVLSFVLNIQLIFLILFKSPKSFGPYRVLMIYISMTNIIYSNSVIFVSPTINSFGSSYVAFININNTWLKNKEFIRISLDAWSAMFGTFMGMFALQYIYRYFVIMNNSKMLNTFKSYKIIFWMSLPLVYTSIWGVVCYYCFAPSFEFTEFLKPNLLNTYGFQMDDIVYLGVHIYSIDKYGNNIVDWNAVTGLVVIWIFLMTSLVIIIYFGVSCYLKIKKNSEGGSRKNTNFQMRVFTSLVAQTLVPVFLMHTPASIIFLFAFLKIDTTVLTFLVVISLAVFPAVNPLPIMLIIPDYRVAIYKVCWKVVTGKTITSNIVQHSTVQKLKFNTQT</sequence>
<dbReference type="SUPFAM" id="SSF81321">
    <property type="entry name" value="Family A G protein-coupled receptor-like"/>
    <property type="match status" value="1"/>
</dbReference>
<dbReference type="PANTHER" id="PTHR22943">
    <property type="entry name" value="7-TRANSMEMBRANE DOMAIN RECEPTOR C.ELEGANS"/>
    <property type="match status" value="1"/>
</dbReference>
<protein>
    <recommendedName>
        <fullName evidence="4">Seven TM Receptor</fullName>
    </recommendedName>
</protein>
<feature type="transmembrane region" description="Helical" evidence="1">
    <location>
        <begin position="209"/>
        <end position="231"/>
    </location>
</feature>
<proteinExistence type="predicted"/>
<dbReference type="GO" id="GO:0038022">
    <property type="term" value="F:G protein-coupled olfactory receptor activity"/>
    <property type="evidence" value="ECO:0007669"/>
    <property type="project" value="TreeGrafter"/>
</dbReference>
<keyword evidence="1" id="KW-0472">Membrane</keyword>
<feature type="transmembrane region" description="Helical" evidence="1">
    <location>
        <begin position="97"/>
        <end position="115"/>
    </location>
</feature>
<dbReference type="AlphaFoldDB" id="A0A9P1IMX6"/>
<feature type="transmembrane region" description="Helical" evidence="1">
    <location>
        <begin position="252"/>
        <end position="279"/>
    </location>
</feature>
<dbReference type="Proteomes" id="UP001152747">
    <property type="component" value="Unassembled WGS sequence"/>
</dbReference>
<organism evidence="2 3">
    <name type="scientific">Caenorhabditis angaria</name>
    <dbReference type="NCBI Taxonomy" id="860376"/>
    <lineage>
        <taxon>Eukaryota</taxon>
        <taxon>Metazoa</taxon>
        <taxon>Ecdysozoa</taxon>
        <taxon>Nematoda</taxon>
        <taxon>Chromadorea</taxon>
        <taxon>Rhabditida</taxon>
        <taxon>Rhabditina</taxon>
        <taxon>Rhabditomorpha</taxon>
        <taxon>Rhabditoidea</taxon>
        <taxon>Rhabditidae</taxon>
        <taxon>Peloderinae</taxon>
        <taxon>Caenorhabditis</taxon>
    </lineage>
</organism>
<evidence type="ECO:0000313" key="3">
    <source>
        <dbReference type="Proteomes" id="UP001152747"/>
    </source>
</evidence>
<comment type="caution">
    <text evidence="2">The sequence shown here is derived from an EMBL/GenBank/DDBJ whole genome shotgun (WGS) entry which is preliminary data.</text>
</comment>
<dbReference type="GO" id="GO:0005886">
    <property type="term" value="C:plasma membrane"/>
    <property type="evidence" value="ECO:0007669"/>
    <property type="project" value="TreeGrafter"/>
</dbReference>
<gene>
    <name evidence="2" type="ORF">CAMP_LOCUS10882</name>
</gene>
<keyword evidence="3" id="KW-1185">Reference proteome</keyword>
<dbReference type="Pfam" id="PF10326">
    <property type="entry name" value="7TM_GPCR_Str"/>
    <property type="match status" value="1"/>
</dbReference>
<evidence type="ECO:0000256" key="1">
    <source>
        <dbReference type="SAM" id="Phobius"/>
    </source>
</evidence>
<keyword evidence="1" id="KW-1133">Transmembrane helix</keyword>